<protein>
    <recommendedName>
        <fullName evidence="1">Xylose isomerase-like TIM barrel domain-containing protein</fullName>
    </recommendedName>
</protein>
<organism evidence="2 3">
    <name type="scientific">Desulfosarcina ovata subsp. sediminis</name>
    <dbReference type="NCBI Taxonomy" id="885957"/>
    <lineage>
        <taxon>Bacteria</taxon>
        <taxon>Pseudomonadati</taxon>
        <taxon>Thermodesulfobacteriota</taxon>
        <taxon>Desulfobacteria</taxon>
        <taxon>Desulfobacterales</taxon>
        <taxon>Desulfosarcinaceae</taxon>
        <taxon>Desulfosarcina</taxon>
    </lineage>
</organism>
<reference evidence="2 3" key="1">
    <citation type="submission" date="2019-11" db="EMBL/GenBank/DDBJ databases">
        <title>Comparative genomics of hydrocarbon-degrading Desulfosarcina strains.</title>
        <authorList>
            <person name="Watanabe M."/>
            <person name="Kojima H."/>
            <person name="Fukui M."/>
        </authorList>
    </citation>
    <scope>NUCLEOTIDE SEQUENCE [LARGE SCALE GENOMIC DNA]</scope>
    <source>
        <strain evidence="2 3">28bB2T</strain>
    </source>
</reference>
<dbReference type="AlphaFoldDB" id="A0A5K7ZHP0"/>
<dbReference type="Gene3D" id="3.20.20.150">
    <property type="entry name" value="Divalent-metal-dependent TIM barrel enzymes"/>
    <property type="match status" value="1"/>
</dbReference>
<evidence type="ECO:0000259" key="1">
    <source>
        <dbReference type="Pfam" id="PF01261"/>
    </source>
</evidence>
<feature type="domain" description="Xylose isomerase-like TIM barrel" evidence="1">
    <location>
        <begin position="50"/>
        <end position="258"/>
    </location>
</feature>
<dbReference type="InterPro" id="IPR036237">
    <property type="entry name" value="Xyl_isomerase-like_sf"/>
</dbReference>
<dbReference type="Pfam" id="PF01261">
    <property type="entry name" value="AP_endonuc_2"/>
    <property type="match status" value="1"/>
</dbReference>
<gene>
    <name evidence="2" type="ORF">DSCO28_10620</name>
</gene>
<evidence type="ECO:0000313" key="3">
    <source>
        <dbReference type="Proteomes" id="UP000425960"/>
    </source>
</evidence>
<dbReference type="EMBL" id="AP021876">
    <property type="protein sequence ID" value="BBO80496.1"/>
    <property type="molecule type" value="Genomic_DNA"/>
</dbReference>
<sequence>MDEKAHRPTTPFEPLTVSAKRAFPFTLACPSFIYRAGYTENVRHLAPFVDEIELLFFESRFADSLPSRELIRELADLGREGDITYNVHLPTDIHPGNRQAAEREKAVRVLGAFIDRCLPLSPSTFTLHLNRDPAEHDIERWQAATAASLTEVLAGRLTGRRISVENLDDTFHLAAPVIDALDLSVCMDMGHLMVYGENLNAFFDRWQSRIAIVHLHGVTGSHDHLPLDRLSSGRMARITGLLNGFSGVVSLELFSRAALNASLARMIEQDFGPKD</sequence>
<dbReference type="KEGG" id="dov:DSCO28_10620"/>
<name>A0A5K7ZHP0_9BACT</name>
<accession>A0A5K7ZHP0</accession>
<proteinExistence type="predicted"/>
<dbReference type="Proteomes" id="UP000425960">
    <property type="component" value="Chromosome"/>
</dbReference>
<dbReference type="SUPFAM" id="SSF51658">
    <property type="entry name" value="Xylose isomerase-like"/>
    <property type="match status" value="1"/>
</dbReference>
<evidence type="ECO:0000313" key="2">
    <source>
        <dbReference type="EMBL" id="BBO80496.1"/>
    </source>
</evidence>
<dbReference type="InterPro" id="IPR013022">
    <property type="entry name" value="Xyl_isomerase-like_TIM-brl"/>
</dbReference>
<dbReference type="NCBIfam" id="NF041277">
    <property type="entry name" value="coba_remo_CbiR"/>
    <property type="match status" value="1"/>
</dbReference>
<dbReference type="RefSeq" id="WP_155321436.1">
    <property type="nucleotide sequence ID" value="NZ_AP021876.1"/>
</dbReference>